<dbReference type="EMBL" id="BFFO01000003">
    <property type="protein sequence ID" value="GBG96417.1"/>
    <property type="molecule type" value="Genomic_DNA"/>
</dbReference>
<evidence type="ECO:0000313" key="1">
    <source>
        <dbReference type="EMBL" id="GBG96417.1"/>
    </source>
</evidence>
<dbReference type="InterPro" id="IPR037481">
    <property type="entry name" value="LacX"/>
</dbReference>
<dbReference type="InterPro" id="IPR008183">
    <property type="entry name" value="Aldose_1/G6P_1-epimerase"/>
</dbReference>
<dbReference type="PANTHER" id="PTHR11122:SF13">
    <property type="entry name" value="GLUCOSE-6-PHOSPHATE 1-EPIMERASE"/>
    <property type="match status" value="1"/>
</dbReference>
<dbReference type="AlphaFoldDB" id="A0A2R5HEA0"/>
<proteinExistence type="predicted"/>
<dbReference type="PANTHER" id="PTHR11122">
    <property type="entry name" value="APOSPORY-ASSOCIATED PROTEIN C-RELATED"/>
    <property type="match status" value="1"/>
</dbReference>
<dbReference type="InterPro" id="IPR014718">
    <property type="entry name" value="GH-type_carb-bd"/>
</dbReference>
<comment type="caution">
    <text evidence="1">The sequence shown here is derived from an EMBL/GenBank/DDBJ whole genome shotgun (WGS) entry which is preliminary data.</text>
</comment>
<dbReference type="Proteomes" id="UP000245021">
    <property type="component" value="Unassembled WGS sequence"/>
</dbReference>
<name>A0A2R5HEA0_9LACT</name>
<dbReference type="GO" id="GO:0016853">
    <property type="term" value="F:isomerase activity"/>
    <property type="evidence" value="ECO:0007669"/>
    <property type="project" value="InterPro"/>
</dbReference>
<keyword evidence="2" id="KW-1185">Reference proteome</keyword>
<sequence>MKTRLSNENLQIEINSFGAELNSIQHAGIEYLWQADKSYWARHAPVLFPIVGKLKAGEYQLDGEHYQMPGHGFARDNDFELIKEDSDEVIYELRENADSLNKYPRKFRFRVAYKLTDQTIRVRYEVKNEDEKFMQFGLGAHPAFNVPLKSGTFEDYKLTISPAEKRDFIPLDPPTGLLKLKDKKEEAVSELELNRELFKEDALVFSSSKKMAVSLTNSIDAHGVRLSWEKMPYFGLWSPYPADAPFVCIEPWCGLADDENTDGDLMTKFAINELAPEGKFVAEYEIEIF</sequence>
<dbReference type="RefSeq" id="WP_109245397.1">
    <property type="nucleotide sequence ID" value="NZ_BFFO01000003.1"/>
</dbReference>
<accession>A0A2R5HEA0</accession>
<gene>
    <name evidence="1" type="primary">galM_2</name>
    <name evidence="1" type="ORF">NtB2_00529</name>
</gene>
<reference evidence="1 2" key="1">
    <citation type="journal article" date="2018" name="Genome Announc.">
        <title>Draft Genome Sequence of Lactococcus sp. Strain NtB2 (JCM 32569), Isolated from the Gut of the Higher Termite Nasutitermes takasagoensis.</title>
        <authorList>
            <person name="Noda S."/>
            <person name="Aihara C."/>
            <person name="Yuki M."/>
            <person name="Ohkuma M."/>
        </authorList>
    </citation>
    <scope>NUCLEOTIDE SEQUENCE [LARGE SCALE GENOMIC DNA]</scope>
    <source>
        <strain evidence="1 2">NtB2</strain>
    </source>
</reference>
<dbReference type="Pfam" id="PF01263">
    <property type="entry name" value="Aldose_epim"/>
    <property type="match status" value="1"/>
</dbReference>
<dbReference type="GO" id="GO:0030246">
    <property type="term" value="F:carbohydrate binding"/>
    <property type="evidence" value="ECO:0007669"/>
    <property type="project" value="InterPro"/>
</dbReference>
<dbReference type="CDD" id="cd09024">
    <property type="entry name" value="Aldose_epim_lacX"/>
    <property type="match status" value="1"/>
</dbReference>
<organism evidence="1 2">
    <name type="scientific">Lactococcus termiticola</name>
    <dbReference type="NCBI Taxonomy" id="2169526"/>
    <lineage>
        <taxon>Bacteria</taxon>
        <taxon>Bacillati</taxon>
        <taxon>Bacillota</taxon>
        <taxon>Bacilli</taxon>
        <taxon>Lactobacillales</taxon>
        <taxon>Streptococcaceae</taxon>
        <taxon>Lactococcus</taxon>
    </lineage>
</organism>
<dbReference type="Gene3D" id="2.70.98.10">
    <property type="match status" value="1"/>
</dbReference>
<dbReference type="SUPFAM" id="SSF74650">
    <property type="entry name" value="Galactose mutarotase-like"/>
    <property type="match status" value="1"/>
</dbReference>
<dbReference type="GO" id="GO:0005975">
    <property type="term" value="P:carbohydrate metabolic process"/>
    <property type="evidence" value="ECO:0007669"/>
    <property type="project" value="InterPro"/>
</dbReference>
<dbReference type="OrthoDB" id="9795355at2"/>
<evidence type="ECO:0000313" key="2">
    <source>
        <dbReference type="Proteomes" id="UP000245021"/>
    </source>
</evidence>
<protein>
    <submittedName>
        <fullName evidence="1">Aldose 1-epimerase</fullName>
    </submittedName>
</protein>
<dbReference type="InterPro" id="IPR011013">
    <property type="entry name" value="Gal_mutarotase_sf_dom"/>
</dbReference>